<protein>
    <submittedName>
        <fullName evidence="2">Uncharacterized protein</fullName>
    </submittedName>
</protein>
<proteinExistence type="predicted"/>
<evidence type="ECO:0000256" key="1">
    <source>
        <dbReference type="SAM" id="MobiDB-lite"/>
    </source>
</evidence>
<comment type="caution">
    <text evidence="2">The sequence shown here is derived from an EMBL/GenBank/DDBJ whole genome shotgun (WGS) entry which is preliminary data.</text>
</comment>
<dbReference type="Proteomes" id="UP001165085">
    <property type="component" value="Unassembled WGS sequence"/>
</dbReference>
<dbReference type="AlphaFoldDB" id="A0A9W7BEB3"/>
<dbReference type="EMBL" id="BRXY01000299">
    <property type="protein sequence ID" value="GMH85104.1"/>
    <property type="molecule type" value="Genomic_DNA"/>
</dbReference>
<feature type="region of interest" description="Disordered" evidence="1">
    <location>
        <begin position="420"/>
        <end position="445"/>
    </location>
</feature>
<evidence type="ECO:0000313" key="2">
    <source>
        <dbReference type="EMBL" id="GMH85104.1"/>
    </source>
</evidence>
<keyword evidence="3" id="KW-1185">Reference proteome</keyword>
<gene>
    <name evidence="2" type="ORF">TrST_g2760</name>
</gene>
<accession>A0A9W7BEB3</accession>
<name>A0A9W7BEB3_9STRA</name>
<dbReference type="OrthoDB" id="67053at2759"/>
<reference evidence="3" key="1">
    <citation type="journal article" date="2023" name="Commun. Biol.">
        <title>Genome analysis of Parmales, the sister group of diatoms, reveals the evolutionary specialization of diatoms from phago-mixotrophs to photoautotrophs.</title>
        <authorList>
            <person name="Ban H."/>
            <person name="Sato S."/>
            <person name="Yoshikawa S."/>
            <person name="Yamada K."/>
            <person name="Nakamura Y."/>
            <person name="Ichinomiya M."/>
            <person name="Sato N."/>
            <person name="Blanc-Mathieu R."/>
            <person name="Endo H."/>
            <person name="Kuwata A."/>
            <person name="Ogata H."/>
        </authorList>
    </citation>
    <scope>NUCLEOTIDE SEQUENCE [LARGE SCALE GENOMIC DNA]</scope>
    <source>
        <strain evidence="3">NIES 3701</strain>
    </source>
</reference>
<sequence>MDPSSFDIRCPACGSAHPNPALCETYRYCQNCSSVMREASAIDMKKIPKPAGRLLVIAASYGHPDDASKAIDVRETLQRKIEGHGAKDCLNITPQDDLLKYFGLKHSPCGGKKCIRVRFLIEGRRSETIAFEGSHENRLDNVGLFIVVPKSPPTLILGKCWYGHPRGLIKGRGAFDVTEILQARVEESGGTFLEVNHRENLKELFGDPCPNRRKNLVINYEIHGSSGSLKGEEVEGHLKKTIDLSYTPVIAPLIVIEKATYGLTQEGINSKISDIQIELYTLSAIANRKSLGLPISIEDNAKLLNENGGLRIPHLQKKLEAANTLKEGFVDVSKIIQQRVEDSGGGKIDIGSDEDLNTLFGVNPNPGSPKQLRISYTVLGHDSERMTHSNEITYPSGFPRNYIMPRQDNHVAEAVERVEQVGGGGGGGEEVEGDGDAEAEKKGDGEDQEVVKAVLLEPLYIICPKVLSTLEITQGFYGKTGNYKKVFDVTSELRQLSFLQGGNKLTIKDTDQLALLFRDPARGVRKELRLAYTIRGFSGTMRIEEVEDFLKSSIQIGYIPQKGTVGANRRESRKMSLTAAAGGAIAALRMLGRVKKQRKGTILVDSTSVSTHDEIISEESSLTSVAEMSIAEEDENEIAKKTEKLRIVDLAIREGKNKMKTQLLVEEFERKWADEHPP</sequence>
<evidence type="ECO:0000313" key="3">
    <source>
        <dbReference type="Proteomes" id="UP001165085"/>
    </source>
</evidence>
<organism evidence="2 3">
    <name type="scientific">Triparma strigata</name>
    <dbReference type="NCBI Taxonomy" id="1606541"/>
    <lineage>
        <taxon>Eukaryota</taxon>
        <taxon>Sar</taxon>
        <taxon>Stramenopiles</taxon>
        <taxon>Ochrophyta</taxon>
        <taxon>Bolidophyceae</taxon>
        <taxon>Parmales</taxon>
        <taxon>Triparmaceae</taxon>
        <taxon>Triparma</taxon>
    </lineage>
</organism>